<reference evidence="14" key="1">
    <citation type="journal article" date="2023" name="Science">
        <title>Elucidation of the pathway for biosynthesis of saponin adjuvants from the soapbark tree.</title>
        <authorList>
            <person name="Reed J."/>
            <person name="Orme A."/>
            <person name="El-Demerdash A."/>
            <person name="Owen C."/>
            <person name="Martin L.B.B."/>
            <person name="Misra R.C."/>
            <person name="Kikuchi S."/>
            <person name="Rejzek M."/>
            <person name="Martin A.C."/>
            <person name="Harkess A."/>
            <person name="Leebens-Mack J."/>
            <person name="Louveau T."/>
            <person name="Stephenson M.J."/>
            <person name="Osbourn A."/>
        </authorList>
    </citation>
    <scope>NUCLEOTIDE SEQUENCE</scope>
    <source>
        <strain evidence="14">S10</strain>
    </source>
</reference>
<dbReference type="PROSITE" id="PS50011">
    <property type="entry name" value="PROTEIN_KINASE_DOM"/>
    <property type="match status" value="1"/>
</dbReference>
<keyword evidence="10" id="KW-0829">Tyrosine-protein kinase</keyword>
<feature type="domain" description="Protein kinase" evidence="13">
    <location>
        <begin position="96"/>
        <end position="377"/>
    </location>
</feature>
<dbReference type="InterPro" id="IPR001245">
    <property type="entry name" value="Ser-Thr/Tyr_kinase_cat_dom"/>
</dbReference>
<dbReference type="AlphaFoldDB" id="A0AAD7VEI8"/>
<evidence type="ECO:0000256" key="9">
    <source>
        <dbReference type="ARBA" id="ARBA00022840"/>
    </source>
</evidence>
<dbReference type="GO" id="GO:0004713">
    <property type="term" value="F:protein tyrosine kinase activity"/>
    <property type="evidence" value="ECO:0007669"/>
    <property type="project" value="UniProtKB-KW"/>
</dbReference>
<dbReference type="CDD" id="cd13999">
    <property type="entry name" value="STKc_MAP3K-like"/>
    <property type="match status" value="1"/>
</dbReference>
<evidence type="ECO:0000256" key="8">
    <source>
        <dbReference type="ARBA" id="ARBA00022777"/>
    </source>
</evidence>
<protein>
    <recommendedName>
        <fullName evidence="2">non-specific serine/threonine protein kinase</fullName>
        <ecNumber evidence="2">2.7.11.1</ecNumber>
    </recommendedName>
</protein>
<keyword evidence="9" id="KW-0067">ATP-binding</keyword>
<dbReference type="PROSITE" id="PS00108">
    <property type="entry name" value="PROTEIN_KINASE_ST"/>
    <property type="match status" value="1"/>
</dbReference>
<evidence type="ECO:0000256" key="12">
    <source>
        <dbReference type="ARBA" id="ARBA00048679"/>
    </source>
</evidence>
<keyword evidence="7" id="KW-0547">Nucleotide-binding</keyword>
<dbReference type="InterPro" id="IPR008271">
    <property type="entry name" value="Ser/Thr_kinase_AS"/>
</dbReference>
<evidence type="ECO:0000313" key="14">
    <source>
        <dbReference type="EMBL" id="KAJ7972758.1"/>
    </source>
</evidence>
<dbReference type="GO" id="GO:0005524">
    <property type="term" value="F:ATP binding"/>
    <property type="evidence" value="ECO:0007669"/>
    <property type="project" value="UniProtKB-KW"/>
</dbReference>
<sequence length="403" mass="45066">MGSSHGEEIVSVVMAENLNNHVGDDVSDKPKAQEKTLGSKVNNLGSISSEDMYCRADKIDFKNWDIQLNRHLNRVLSRDREVHLRKEEWEIDLAKLEIRYVIDHGAYGTVYRGTYDGQDVAVKVLEWGEDGMATAAETAAIRASFRKEVAVWHKVDHPNVTKFVGASMGTSNLKIPSKSISIDGHTSLPSQACCVVVEYLPGGTLKKFLIRNRRKKLAFKIVIQLALDLSRGLSYLHSKKIVHRDVKTENMLLDTHRNVKIADFGVARVEAQNPRDMTGETGTLGYMAPEVLDGKPYNRKCDVYSFGICLWEIYCCAMPYPNLSFADVSSSVVRQNLRPEIPRCCPNSLASIMRKCWDANPEKRPDMDEVVRLLEAVNTSKGGGMIPEDQAPGCWCFFAGRGP</sequence>
<evidence type="ECO:0000256" key="11">
    <source>
        <dbReference type="ARBA" id="ARBA00047899"/>
    </source>
</evidence>
<comment type="subcellular location">
    <subcellularLocation>
        <location evidence="1">Cytoplasm</location>
        <location evidence="1">Cytosol</location>
    </subcellularLocation>
</comment>
<keyword evidence="15" id="KW-1185">Reference proteome</keyword>
<keyword evidence="8 14" id="KW-0418">Kinase</keyword>
<dbReference type="GO" id="GO:0001659">
    <property type="term" value="P:temperature homeostasis"/>
    <property type="evidence" value="ECO:0007669"/>
    <property type="project" value="UniProtKB-ARBA"/>
</dbReference>
<comment type="catalytic activity">
    <reaction evidence="12">
        <text>L-seryl-[protein] + ATP = O-phospho-L-seryl-[protein] + ADP + H(+)</text>
        <dbReference type="Rhea" id="RHEA:17989"/>
        <dbReference type="Rhea" id="RHEA-COMP:9863"/>
        <dbReference type="Rhea" id="RHEA-COMP:11604"/>
        <dbReference type="ChEBI" id="CHEBI:15378"/>
        <dbReference type="ChEBI" id="CHEBI:29999"/>
        <dbReference type="ChEBI" id="CHEBI:30616"/>
        <dbReference type="ChEBI" id="CHEBI:83421"/>
        <dbReference type="ChEBI" id="CHEBI:456216"/>
        <dbReference type="EC" id="2.7.11.1"/>
    </reaction>
</comment>
<dbReference type="FunFam" id="1.10.510.10:FF:000310">
    <property type="entry name" value="Serine/threonine-protein kinase HT1"/>
    <property type="match status" value="1"/>
</dbReference>
<dbReference type="PANTHER" id="PTHR44329:SF271">
    <property type="entry name" value="ATMRK1"/>
    <property type="match status" value="1"/>
</dbReference>
<dbReference type="InterPro" id="IPR000719">
    <property type="entry name" value="Prot_kinase_dom"/>
</dbReference>
<dbReference type="Pfam" id="PF07714">
    <property type="entry name" value="PK_Tyr_Ser-Thr"/>
    <property type="match status" value="1"/>
</dbReference>
<dbReference type="FunFam" id="3.30.200.20:FF:000034">
    <property type="entry name" value="Kinase suppressor of Ras 1"/>
    <property type="match status" value="1"/>
</dbReference>
<dbReference type="GO" id="GO:0005829">
    <property type="term" value="C:cytosol"/>
    <property type="evidence" value="ECO:0007669"/>
    <property type="project" value="UniProtKB-SubCell"/>
</dbReference>
<evidence type="ECO:0000256" key="5">
    <source>
        <dbReference type="ARBA" id="ARBA00022553"/>
    </source>
</evidence>
<evidence type="ECO:0000256" key="7">
    <source>
        <dbReference type="ARBA" id="ARBA00022741"/>
    </source>
</evidence>
<evidence type="ECO:0000256" key="4">
    <source>
        <dbReference type="ARBA" id="ARBA00022527"/>
    </source>
</evidence>
<dbReference type="GO" id="GO:0009637">
    <property type="term" value="P:response to blue light"/>
    <property type="evidence" value="ECO:0007669"/>
    <property type="project" value="UniProtKB-ARBA"/>
</dbReference>
<dbReference type="SMART" id="SM00220">
    <property type="entry name" value="S_TKc"/>
    <property type="match status" value="1"/>
</dbReference>
<keyword evidence="3" id="KW-0963">Cytoplasm</keyword>
<evidence type="ECO:0000256" key="1">
    <source>
        <dbReference type="ARBA" id="ARBA00004514"/>
    </source>
</evidence>
<dbReference type="KEGG" id="qsa:O6P43_010600"/>
<accession>A0AAD7VEI8</accession>
<dbReference type="EC" id="2.7.11.1" evidence="2"/>
<dbReference type="GO" id="GO:1902456">
    <property type="term" value="P:regulation of stomatal opening"/>
    <property type="evidence" value="ECO:0007669"/>
    <property type="project" value="UniProtKB-ARBA"/>
</dbReference>
<dbReference type="GO" id="GO:0071244">
    <property type="term" value="P:cellular response to carbon dioxide"/>
    <property type="evidence" value="ECO:0007669"/>
    <property type="project" value="UniProtKB-ARBA"/>
</dbReference>
<dbReference type="GO" id="GO:0005886">
    <property type="term" value="C:plasma membrane"/>
    <property type="evidence" value="ECO:0007669"/>
    <property type="project" value="TreeGrafter"/>
</dbReference>
<dbReference type="PRINTS" id="PR00109">
    <property type="entry name" value="TYRKINASE"/>
</dbReference>
<evidence type="ECO:0000256" key="10">
    <source>
        <dbReference type="ARBA" id="ARBA00023137"/>
    </source>
</evidence>
<evidence type="ECO:0000259" key="13">
    <source>
        <dbReference type="PROSITE" id="PS50011"/>
    </source>
</evidence>
<dbReference type="PANTHER" id="PTHR44329">
    <property type="entry name" value="SERINE/THREONINE-PROTEIN KINASE TNNI3K-RELATED"/>
    <property type="match status" value="1"/>
</dbReference>
<dbReference type="InterPro" id="IPR011009">
    <property type="entry name" value="Kinase-like_dom_sf"/>
</dbReference>
<comment type="catalytic activity">
    <reaction evidence="11">
        <text>L-threonyl-[protein] + ATP = O-phospho-L-threonyl-[protein] + ADP + H(+)</text>
        <dbReference type="Rhea" id="RHEA:46608"/>
        <dbReference type="Rhea" id="RHEA-COMP:11060"/>
        <dbReference type="Rhea" id="RHEA-COMP:11605"/>
        <dbReference type="ChEBI" id="CHEBI:15378"/>
        <dbReference type="ChEBI" id="CHEBI:30013"/>
        <dbReference type="ChEBI" id="CHEBI:30616"/>
        <dbReference type="ChEBI" id="CHEBI:61977"/>
        <dbReference type="ChEBI" id="CHEBI:456216"/>
        <dbReference type="EC" id="2.7.11.1"/>
    </reaction>
</comment>
<comment type="caution">
    <text evidence="14">The sequence shown here is derived from an EMBL/GenBank/DDBJ whole genome shotgun (WGS) entry which is preliminary data.</text>
</comment>
<dbReference type="Proteomes" id="UP001163823">
    <property type="component" value="Chromosome 4"/>
</dbReference>
<proteinExistence type="predicted"/>
<keyword evidence="5" id="KW-0597">Phosphoprotein</keyword>
<dbReference type="GO" id="GO:0004674">
    <property type="term" value="F:protein serine/threonine kinase activity"/>
    <property type="evidence" value="ECO:0007669"/>
    <property type="project" value="UniProtKB-KW"/>
</dbReference>
<dbReference type="GO" id="GO:0010114">
    <property type="term" value="P:response to red light"/>
    <property type="evidence" value="ECO:0007669"/>
    <property type="project" value="UniProtKB-ARBA"/>
</dbReference>
<dbReference type="EMBL" id="JARAOO010000004">
    <property type="protein sequence ID" value="KAJ7972758.1"/>
    <property type="molecule type" value="Genomic_DNA"/>
</dbReference>
<dbReference type="Gene3D" id="3.30.200.20">
    <property type="entry name" value="Phosphorylase Kinase, domain 1"/>
    <property type="match status" value="1"/>
</dbReference>
<evidence type="ECO:0000313" key="15">
    <source>
        <dbReference type="Proteomes" id="UP001163823"/>
    </source>
</evidence>
<dbReference type="Gene3D" id="1.10.510.10">
    <property type="entry name" value="Transferase(Phosphotransferase) domain 1"/>
    <property type="match status" value="1"/>
</dbReference>
<gene>
    <name evidence="14" type="ORF">O6P43_010600</name>
</gene>
<evidence type="ECO:0000256" key="2">
    <source>
        <dbReference type="ARBA" id="ARBA00012513"/>
    </source>
</evidence>
<name>A0AAD7VEI8_QUISA</name>
<dbReference type="InterPro" id="IPR051681">
    <property type="entry name" value="Ser/Thr_Kinases-Pseudokinases"/>
</dbReference>
<dbReference type="SUPFAM" id="SSF56112">
    <property type="entry name" value="Protein kinase-like (PK-like)"/>
    <property type="match status" value="1"/>
</dbReference>
<organism evidence="14 15">
    <name type="scientific">Quillaja saponaria</name>
    <name type="common">Soap bark tree</name>
    <dbReference type="NCBI Taxonomy" id="32244"/>
    <lineage>
        <taxon>Eukaryota</taxon>
        <taxon>Viridiplantae</taxon>
        <taxon>Streptophyta</taxon>
        <taxon>Embryophyta</taxon>
        <taxon>Tracheophyta</taxon>
        <taxon>Spermatophyta</taxon>
        <taxon>Magnoliopsida</taxon>
        <taxon>eudicotyledons</taxon>
        <taxon>Gunneridae</taxon>
        <taxon>Pentapetalae</taxon>
        <taxon>rosids</taxon>
        <taxon>fabids</taxon>
        <taxon>Fabales</taxon>
        <taxon>Quillajaceae</taxon>
        <taxon>Quillaja</taxon>
    </lineage>
</organism>
<evidence type="ECO:0000256" key="3">
    <source>
        <dbReference type="ARBA" id="ARBA00022490"/>
    </source>
</evidence>
<keyword evidence="6" id="KW-0808">Transferase</keyword>
<evidence type="ECO:0000256" key="6">
    <source>
        <dbReference type="ARBA" id="ARBA00022679"/>
    </source>
</evidence>
<keyword evidence="4" id="KW-0723">Serine/threonine-protein kinase</keyword>